<organism evidence="1 2">
    <name type="scientific">Candidatus Erwinia dacicola</name>
    <dbReference type="NCBI Taxonomy" id="252393"/>
    <lineage>
        <taxon>Bacteria</taxon>
        <taxon>Pseudomonadati</taxon>
        <taxon>Pseudomonadota</taxon>
        <taxon>Gammaproteobacteria</taxon>
        <taxon>Enterobacterales</taxon>
        <taxon>Erwiniaceae</taxon>
        <taxon>Erwinia</taxon>
    </lineage>
</organism>
<reference evidence="1" key="1">
    <citation type="submission" date="2018-04" db="EMBL/GenBank/DDBJ databases">
        <title>Genomes of the Obligate Erwinia dacicola and Facultative Enterobacter sp. OLF Endosymbionts of the Olive Fruit fly, Bactrocera oleae.</title>
        <authorList>
            <person name="Estes A.M."/>
            <person name="Hearn D.J."/>
            <person name="Agarwal S."/>
            <person name="Pierson E.A."/>
            <person name="Dunning-Hotopp J.C."/>
        </authorList>
    </citation>
    <scope>NUCLEOTIDE SEQUENCE [LARGE SCALE GENOMIC DNA]</scope>
    <source>
        <strain evidence="1">Oroville</strain>
    </source>
</reference>
<name>A0A328TGH5_9GAMM</name>
<evidence type="ECO:0000313" key="1">
    <source>
        <dbReference type="EMBL" id="RAP69619.1"/>
    </source>
</evidence>
<keyword evidence="2" id="KW-1185">Reference proteome</keyword>
<evidence type="ECO:0000313" key="2">
    <source>
        <dbReference type="Proteomes" id="UP000244334"/>
    </source>
</evidence>
<proteinExistence type="predicted"/>
<accession>A0A328TGH5</accession>
<sequence>MKIIIEEDATGVGTRIMAEGPCTEAEARQAQFIHKTVIAALESRKGFKRNDSDVCEVKKLAYQTQKEIKMSTNTANKNADIKVPDGFWMDARGALIPESVIK</sequence>
<dbReference type="Proteomes" id="UP000244334">
    <property type="component" value="Unassembled WGS sequence"/>
</dbReference>
<dbReference type="AlphaFoldDB" id="A0A328TGH5"/>
<dbReference type="EMBL" id="LJAM02000670">
    <property type="protein sequence ID" value="RAP69619.1"/>
    <property type="molecule type" value="Genomic_DNA"/>
</dbReference>
<comment type="caution">
    <text evidence="1">The sequence shown here is derived from an EMBL/GenBank/DDBJ whole genome shotgun (WGS) entry which is preliminary data.</text>
</comment>
<gene>
    <name evidence="1" type="ORF">ACZ87_03590</name>
</gene>
<protein>
    <submittedName>
        <fullName evidence="1">Uncharacterized protein</fullName>
    </submittedName>
</protein>
<feature type="non-terminal residue" evidence="1">
    <location>
        <position position="102"/>
    </location>
</feature>